<keyword evidence="4" id="KW-1185">Reference proteome</keyword>
<dbReference type="EMBL" id="JAIXNE010000003">
    <property type="protein sequence ID" value="MCA6075992.1"/>
    <property type="molecule type" value="Genomic_DNA"/>
</dbReference>
<dbReference type="AlphaFoldDB" id="A0A9X1KYH6"/>
<sequence length="261" mass="27696">MKGICTIGFVALLLFTRCGGDGDDVQVNCADTGLKIQVTAVDYTDCGIPTGRIRVVGSGGSEPYSFSINSGESNTTGVFENLNTDYYTIIVRDKNGCTAEVETFVGSNEGIRAVAFTTASGCNETNGSIIVTARNGKEPYKYQLGENSNYQDSPEFYDLASGSYSIWVGDANDCFIGIYVDLLSGISFANDINDITSASCASSGCHDGSVNPNLSTLQGIQDNSQAVLASILDKSMPPDVPLTPDEIFQIECWIKDGAPDN</sequence>
<reference evidence="3" key="1">
    <citation type="submission" date="2021-09" db="EMBL/GenBank/DDBJ databases">
        <title>Fulvivirga sp. isolated from coastal sediment.</title>
        <authorList>
            <person name="Yu H."/>
        </authorList>
    </citation>
    <scope>NUCLEOTIDE SEQUENCE</scope>
    <source>
        <strain evidence="3">1062</strain>
    </source>
</reference>
<proteinExistence type="predicted"/>
<dbReference type="EMBL" id="JAIXNE010000002">
    <property type="protein sequence ID" value="MCA6074815.1"/>
    <property type="molecule type" value="Genomic_DNA"/>
</dbReference>
<organism evidence="3 4">
    <name type="scientific">Fulvivirga sedimenti</name>
    <dbReference type="NCBI Taxonomy" id="2879465"/>
    <lineage>
        <taxon>Bacteria</taxon>
        <taxon>Pseudomonadati</taxon>
        <taxon>Bacteroidota</taxon>
        <taxon>Cytophagia</taxon>
        <taxon>Cytophagales</taxon>
        <taxon>Fulvivirgaceae</taxon>
        <taxon>Fulvivirga</taxon>
    </lineage>
</organism>
<name>A0A9X1KYH6_9BACT</name>
<evidence type="ECO:0008006" key="5">
    <source>
        <dbReference type="Google" id="ProtNLM"/>
    </source>
</evidence>
<evidence type="ECO:0000313" key="4">
    <source>
        <dbReference type="Proteomes" id="UP001139409"/>
    </source>
</evidence>
<evidence type="ECO:0000313" key="2">
    <source>
        <dbReference type="EMBL" id="MCA6075992.1"/>
    </source>
</evidence>
<protein>
    <recommendedName>
        <fullName evidence="5">SprB repeat-containing protein</fullName>
    </recommendedName>
</protein>
<comment type="caution">
    <text evidence="3">The sequence shown here is derived from an EMBL/GenBank/DDBJ whole genome shotgun (WGS) entry which is preliminary data.</text>
</comment>
<gene>
    <name evidence="1" type="ORF">LDX50_08030</name>
    <name evidence="2" type="ORF">LDX50_14000</name>
    <name evidence="3" type="ORF">LDX50_19720</name>
</gene>
<evidence type="ECO:0000313" key="1">
    <source>
        <dbReference type="EMBL" id="MCA6074815.1"/>
    </source>
</evidence>
<dbReference type="EMBL" id="JAIXNE010000004">
    <property type="protein sequence ID" value="MCA6077120.1"/>
    <property type="molecule type" value="Genomic_DNA"/>
</dbReference>
<dbReference type="RefSeq" id="WP_225697926.1">
    <property type="nucleotide sequence ID" value="NZ_JAIXNE010000002.1"/>
</dbReference>
<evidence type="ECO:0000313" key="3">
    <source>
        <dbReference type="EMBL" id="MCA6077120.1"/>
    </source>
</evidence>
<accession>A0A9X1KYH6</accession>
<dbReference type="Proteomes" id="UP001139409">
    <property type="component" value="Unassembled WGS sequence"/>
</dbReference>